<dbReference type="AlphaFoldDB" id="A0A914QU35"/>
<dbReference type="WBParaSite" id="PDA_v2.g5251.t1">
    <property type="protein sequence ID" value="PDA_v2.g5251.t1"/>
    <property type="gene ID" value="PDA_v2.g5251"/>
</dbReference>
<evidence type="ECO:0000256" key="1">
    <source>
        <dbReference type="SAM" id="MobiDB-lite"/>
    </source>
</evidence>
<proteinExistence type="predicted"/>
<feature type="region of interest" description="Disordered" evidence="1">
    <location>
        <begin position="108"/>
        <end position="155"/>
    </location>
</feature>
<evidence type="ECO:0000256" key="2">
    <source>
        <dbReference type="SAM" id="SignalP"/>
    </source>
</evidence>
<evidence type="ECO:0000313" key="3">
    <source>
        <dbReference type="Proteomes" id="UP000887578"/>
    </source>
</evidence>
<feature type="signal peptide" evidence="2">
    <location>
        <begin position="1"/>
        <end position="16"/>
    </location>
</feature>
<evidence type="ECO:0000313" key="4">
    <source>
        <dbReference type="WBParaSite" id="PDA_v2.g5251.t1"/>
    </source>
</evidence>
<accession>A0A914QU35</accession>
<keyword evidence="2" id="KW-0732">Signal</keyword>
<feature type="chain" id="PRO_5037364290" evidence="2">
    <location>
        <begin position="17"/>
        <end position="173"/>
    </location>
</feature>
<keyword evidence="3" id="KW-1185">Reference proteome</keyword>
<name>A0A914QU35_9BILA</name>
<dbReference type="Proteomes" id="UP000887578">
    <property type="component" value="Unplaced"/>
</dbReference>
<protein>
    <submittedName>
        <fullName evidence="4">Uncharacterized protein</fullName>
    </submittedName>
</protein>
<sequence length="173" mass="19067">MKTVFFLCVFGVIVSSHVLQQLRNISKDLNEHQLKEQCDCRKVFFLSVLTKNSSNSIEQDQCLNICGGMTKPSASKSARSLDIAIFRRGRNIYGMSYGEYGNNYGSDEYSKDDSSSSSSSSSSSESFEEGNDFPPFFPPGFTTPPRATTTAPDPCKATDSAFFGTKIMLITQL</sequence>
<feature type="compositionally biased region" description="Low complexity" evidence="1">
    <location>
        <begin position="115"/>
        <end position="125"/>
    </location>
</feature>
<organism evidence="3 4">
    <name type="scientific">Panagrolaimus davidi</name>
    <dbReference type="NCBI Taxonomy" id="227884"/>
    <lineage>
        <taxon>Eukaryota</taxon>
        <taxon>Metazoa</taxon>
        <taxon>Ecdysozoa</taxon>
        <taxon>Nematoda</taxon>
        <taxon>Chromadorea</taxon>
        <taxon>Rhabditida</taxon>
        <taxon>Tylenchina</taxon>
        <taxon>Panagrolaimomorpha</taxon>
        <taxon>Panagrolaimoidea</taxon>
        <taxon>Panagrolaimidae</taxon>
        <taxon>Panagrolaimus</taxon>
    </lineage>
</organism>
<reference evidence="4" key="1">
    <citation type="submission" date="2022-11" db="UniProtKB">
        <authorList>
            <consortium name="WormBaseParasite"/>
        </authorList>
    </citation>
    <scope>IDENTIFICATION</scope>
</reference>
<feature type="compositionally biased region" description="Low complexity" evidence="1">
    <location>
        <begin position="143"/>
        <end position="154"/>
    </location>
</feature>